<dbReference type="EMBL" id="QRNO01000026">
    <property type="protein sequence ID" value="RHK50794.1"/>
    <property type="molecule type" value="Genomic_DNA"/>
</dbReference>
<comment type="caution">
    <text evidence="7">The sequence shown here is derived from an EMBL/GenBank/DDBJ whole genome shotgun (WGS) entry which is preliminary data.</text>
</comment>
<feature type="domain" description="Translocation and assembly module TamB C-terminal" evidence="6">
    <location>
        <begin position="1006"/>
        <end position="1439"/>
    </location>
</feature>
<proteinExistence type="predicted"/>
<feature type="transmembrane region" description="Helical" evidence="5">
    <location>
        <begin position="9"/>
        <end position="28"/>
    </location>
</feature>
<reference evidence="7 8" key="1">
    <citation type="submission" date="2018-08" db="EMBL/GenBank/DDBJ databases">
        <title>A genome reference for cultivated species of the human gut microbiota.</title>
        <authorList>
            <person name="Zou Y."/>
            <person name="Xue W."/>
            <person name="Luo G."/>
        </authorList>
    </citation>
    <scope>NUCLEOTIDE SEQUENCE [LARGE SCALE GENOMIC DNA]</scope>
    <source>
        <strain evidence="7 8">AF42-9</strain>
    </source>
</reference>
<dbReference type="InterPro" id="IPR052894">
    <property type="entry name" value="AsmA-related"/>
</dbReference>
<dbReference type="Proteomes" id="UP000286598">
    <property type="component" value="Unassembled WGS sequence"/>
</dbReference>
<protein>
    <submittedName>
        <fullName evidence="7">Translocation/assembly module TamB</fullName>
    </submittedName>
</protein>
<name>A0A415GMQ4_9BACT</name>
<accession>A0A415GMQ4</accession>
<evidence type="ECO:0000256" key="4">
    <source>
        <dbReference type="ARBA" id="ARBA00023136"/>
    </source>
</evidence>
<keyword evidence="3 5" id="KW-1133">Transmembrane helix</keyword>
<keyword evidence="8" id="KW-1185">Reference proteome</keyword>
<evidence type="ECO:0000256" key="3">
    <source>
        <dbReference type="ARBA" id="ARBA00022989"/>
    </source>
</evidence>
<dbReference type="GO" id="GO:0009306">
    <property type="term" value="P:protein secretion"/>
    <property type="evidence" value="ECO:0007669"/>
    <property type="project" value="InterPro"/>
</dbReference>
<dbReference type="GO" id="GO:0090313">
    <property type="term" value="P:regulation of protein targeting to membrane"/>
    <property type="evidence" value="ECO:0007669"/>
    <property type="project" value="TreeGrafter"/>
</dbReference>
<comment type="subcellular location">
    <subcellularLocation>
        <location evidence="1">Membrane</location>
        <topology evidence="1">Single-pass membrane protein</topology>
    </subcellularLocation>
</comment>
<dbReference type="PANTHER" id="PTHR30441:SF4">
    <property type="entry name" value="PROTEIN ASMA"/>
    <property type="match status" value="1"/>
</dbReference>
<gene>
    <name evidence="7" type="ORF">DW060_06430</name>
</gene>
<keyword evidence="4 5" id="KW-0472">Membrane</keyword>
<keyword evidence="2 5" id="KW-0812">Transmembrane</keyword>
<evidence type="ECO:0000313" key="7">
    <source>
        <dbReference type="EMBL" id="RHK50794.1"/>
    </source>
</evidence>
<organism evidence="7 8">
    <name type="scientific">Leyella stercorea</name>
    <dbReference type="NCBI Taxonomy" id="363265"/>
    <lineage>
        <taxon>Bacteria</taxon>
        <taxon>Pseudomonadati</taxon>
        <taxon>Bacteroidota</taxon>
        <taxon>Bacteroidia</taxon>
        <taxon>Bacteroidales</taxon>
        <taxon>Prevotellaceae</taxon>
        <taxon>Leyella</taxon>
    </lineage>
</organism>
<evidence type="ECO:0000256" key="5">
    <source>
        <dbReference type="SAM" id="Phobius"/>
    </source>
</evidence>
<evidence type="ECO:0000259" key="6">
    <source>
        <dbReference type="Pfam" id="PF04357"/>
    </source>
</evidence>
<evidence type="ECO:0000256" key="2">
    <source>
        <dbReference type="ARBA" id="ARBA00022692"/>
    </source>
</evidence>
<dbReference type="PANTHER" id="PTHR30441">
    <property type="entry name" value="DUF748 DOMAIN-CONTAINING PROTEIN"/>
    <property type="match status" value="1"/>
</dbReference>
<evidence type="ECO:0000256" key="1">
    <source>
        <dbReference type="ARBA" id="ARBA00004167"/>
    </source>
</evidence>
<dbReference type="InterPro" id="IPR007452">
    <property type="entry name" value="TamB_C"/>
</dbReference>
<dbReference type="Pfam" id="PF04357">
    <property type="entry name" value="TamB"/>
    <property type="match status" value="1"/>
</dbReference>
<dbReference type="GO" id="GO:0005886">
    <property type="term" value="C:plasma membrane"/>
    <property type="evidence" value="ECO:0007669"/>
    <property type="project" value="InterPro"/>
</dbReference>
<sequence>MFKRTIKIIIWTITGLYLTIVTLLHIPFIQNTIGECVGDALSAKLGTKVSIGCVDLGFVNRIIIDDSQMLDQQNKQMLTVSRISVKVNLLALANGQIEITSAQFFGLNANLYKATPETKPNFQFVIDSLASKDTTKQQTPINLQINSLIIRNSSVRYRLLSSASVANRFSPNDIEAQNISAHFIVNRITNDSLNVKVKRLSLNERCGFTLRRLALNAIVSRSGAQIEKLHLELPNSTIESKRIAATYRMNGDAPDMQSLRFEGTLNASRITPRDIACFVPQLRSFDMPLALSIGFNGTGNSLNVNHLNIENIDHSFVFNAKAHVLRNAQTTWHAEVNRLFASNKTIGSVYKTITSNELPDIVNRLGDVSLTAKADGTDANGSLSTQLNCATGSIKLTAAKKQKALRAHVETHKFELGKLLNSDKAGIVSLSLDAQGSSKDNIGVSGSIYDISFNNYTYRNINLKADYINKALNGSATIDDPNLRATVEGLFEHRSPTPHLRVTTDVQTFAPAALNITTKWNGAQFAGTATCDIKGSNINNAEGQIDIADFTMQNADSCYAIRNINVETGFNDDNHFLSLKSDFGTIDLNGHFSYSSIVRSLLNLVADKLPTIPGLKKQPQTDHNDFTINASIHNTEWLQRLLGVPLEIHRPLSLSGELDDRNNSIDLWCDVPSFTYAGTNYRDAYINIESPGDTLKADVRIKKIAQNGKALALKLRAGAFDNHLNTSMEFHNDARRSLSGVLNTSAIFAKNEEGESTAYIDILESRTTIGDTTWHIHPARVTYYKDHLNIDGFHVSHANQEIGIDGTATHSVDDSLTVKLKNVDVNYVLDLINFHSVEFDGRASGTAQLAGIFGKAPLISSDLQVDQFKFEGGRMGTLFAKIGYNSEEGRIEFDAVAEDEGDRRTIIDGYVSPRNKYIDLGIKAEGTRAEFLSGFCDSFMDNIDASINGKVNVVGAFKNINLIGKAKVDGSVRLTALNTTYALRGDSVHFLPDEIRFCNDTIYDRHNNIGIVTGGLHHHNFSNWTYDIDVEAQNLLAYDTHSFDGESFYGTAYTTGTCQIRGKSGEVTIDVNATPERNSILVYNAADNSSLSSQNYIQWRTHEVKDSVDADTDSNNLVNIGTNIKLNFLINCTPDATLKIIMDEKTGDYIKLNGEGVLRATYFNKGTFDLYGNYYVDHGTYKLTIQNIIKKDFEFLSGGSIAFGGDPYNATLDLSALYVVNSVSLADLNIGNSFLNNNVRVNCLMNITGTPESPKVSFNLDMPTLSNDAKQMVHSLLNAEEETNQQVLYLLAVGRFYAQNDNNNGASTQQFSQTSLAMQSFLSGTISQQINTLLSSVINNNNWNFGANISTGTDGFYNAEYEGILSGKLLNNRLLLNGQFGYRDNPNTTNNFIGDFDMKYLLFPNGNLAINVYNKTNDRYFTRNSLNTQGLGLIMKTDFNRISDLFFWKRSKKAKEKKK</sequence>
<evidence type="ECO:0000313" key="8">
    <source>
        <dbReference type="Proteomes" id="UP000286598"/>
    </source>
</evidence>
<dbReference type="OrthoDB" id="680700at2"/>